<gene>
    <name evidence="1" type="ORF">I6I88_05325</name>
</gene>
<dbReference type="AlphaFoldDB" id="A0A9Q7EBC6"/>
<dbReference type="GeneID" id="93527063"/>
<proteinExistence type="predicted"/>
<dbReference type="Proteomes" id="UP000596202">
    <property type="component" value="Chromosome"/>
</dbReference>
<evidence type="ECO:0000313" key="1">
    <source>
        <dbReference type="EMBL" id="QQU01174.1"/>
    </source>
</evidence>
<name>A0A9Q7EBC6_MYROD</name>
<dbReference type="EMBL" id="CP068108">
    <property type="protein sequence ID" value="QQU01174.1"/>
    <property type="molecule type" value="Genomic_DNA"/>
</dbReference>
<protein>
    <submittedName>
        <fullName evidence="1">UDP-N-acetylenolpyruvoylglucosamine reductase</fullName>
    </submittedName>
</protein>
<dbReference type="OrthoDB" id="1152235at2"/>
<organism evidence="1 2">
    <name type="scientific">Myroides odoratus</name>
    <name type="common">Flavobacterium odoratum</name>
    <dbReference type="NCBI Taxonomy" id="256"/>
    <lineage>
        <taxon>Bacteria</taxon>
        <taxon>Pseudomonadati</taxon>
        <taxon>Bacteroidota</taxon>
        <taxon>Flavobacteriia</taxon>
        <taxon>Flavobacteriales</taxon>
        <taxon>Flavobacteriaceae</taxon>
        <taxon>Myroides</taxon>
    </lineage>
</organism>
<evidence type="ECO:0000313" key="2">
    <source>
        <dbReference type="Proteomes" id="UP000596202"/>
    </source>
</evidence>
<dbReference type="RefSeq" id="WP_002991503.1">
    <property type="nucleotide sequence ID" value="NZ_CP068108.1"/>
</dbReference>
<accession>A0A9Q7EBC6</accession>
<sequence>MRVGPNSKKIIADDLFVKLVKDEDGLPYYRAVVSDSKLNAGSPWADNQKSELIDIFKNDTSREFIEFEVRSDKKYLGKLANDIDFNQSKKIRIYREDVYKIISEGDNIKFPPLKLDNNNFK</sequence>
<reference evidence="1 2" key="1">
    <citation type="submission" date="2021-01" db="EMBL/GenBank/DDBJ databases">
        <title>FDA dAtabase for Regulatory Grade micrObial Sequences (FDA-ARGOS): Supporting development and validation of Infectious Disease Dx tests.</title>
        <authorList>
            <person name="Sproer C."/>
            <person name="Gronow S."/>
            <person name="Severitt S."/>
            <person name="Schroder I."/>
            <person name="Tallon L."/>
            <person name="Sadzewicz L."/>
            <person name="Zhao X."/>
            <person name="Boylan J."/>
            <person name="Ott S."/>
            <person name="Bowen H."/>
            <person name="Vavikolanu K."/>
            <person name="Mehta A."/>
            <person name="Aluvathingal J."/>
            <person name="Nadendla S."/>
            <person name="Lowell S."/>
            <person name="Myers T."/>
            <person name="Yan Y."/>
            <person name="Sichtig H."/>
        </authorList>
    </citation>
    <scope>NUCLEOTIDE SEQUENCE [LARGE SCALE GENOMIC DNA]</scope>
    <source>
        <strain evidence="1 2">FDAARGOS_1131</strain>
    </source>
</reference>